<dbReference type="Pfam" id="PF00441">
    <property type="entry name" value="Acyl-CoA_dh_1"/>
    <property type="match status" value="1"/>
</dbReference>
<dbReference type="PANTHER" id="PTHR48083:SF2">
    <property type="entry name" value="MEDIUM-CHAIN SPECIFIC ACYL-COA DEHYDROGENASE, MITOCHONDRIAL"/>
    <property type="match status" value="1"/>
</dbReference>
<feature type="domain" description="Acyl-CoA dehydrogenase/oxidase C-terminal" evidence="5">
    <location>
        <begin position="162"/>
        <end position="298"/>
    </location>
</feature>
<dbReference type="SUPFAM" id="SSF56645">
    <property type="entry name" value="Acyl-CoA dehydrogenase NM domain-like"/>
    <property type="match status" value="1"/>
</dbReference>
<dbReference type="EMBL" id="CAFABA010000140">
    <property type="protein sequence ID" value="CAB4835680.1"/>
    <property type="molecule type" value="Genomic_DNA"/>
</dbReference>
<comment type="similarity">
    <text evidence="1">Belongs to the acyl-CoA dehydrogenase family.</text>
</comment>
<dbReference type="AlphaFoldDB" id="A0A6J7ASQ8"/>
<dbReference type="InterPro" id="IPR009100">
    <property type="entry name" value="AcylCoA_DH/oxidase_NM_dom_sf"/>
</dbReference>
<dbReference type="GO" id="GO:0003995">
    <property type="term" value="F:acyl-CoA dehydrogenase activity"/>
    <property type="evidence" value="ECO:0007669"/>
    <property type="project" value="TreeGrafter"/>
</dbReference>
<proteinExistence type="inferred from homology"/>
<accession>A0A6J7ASQ8</accession>
<dbReference type="GO" id="GO:0033539">
    <property type="term" value="P:fatty acid beta-oxidation using acyl-CoA dehydrogenase"/>
    <property type="evidence" value="ECO:0007669"/>
    <property type="project" value="TreeGrafter"/>
</dbReference>
<dbReference type="SUPFAM" id="SSF47203">
    <property type="entry name" value="Acyl-CoA dehydrogenase C-terminal domain-like"/>
    <property type="match status" value="1"/>
</dbReference>
<dbReference type="GO" id="GO:0005737">
    <property type="term" value="C:cytoplasm"/>
    <property type="evidence" value="ECO:0007669"/>
    <property type="project" value="TreeGrafter"/>
</dbReference>
<organism evidence="6">
    <name type="scientific">freshwater metagenome</name>
    <dbReference type="NCBI Taxonomy" id="449393"/>
    <lineage>
        <taxon>unclassified sequences</taxon>
        <taxon>metagenomes</taxon>
        <taxon>ecological metagenomes</taxon>
    </lineage>
</organism>
<evidence type="ECO:0000256" key="2">
    <source>
        <dbReference type="ARBA" id="ARBA00022630"/>
    </source>
</evidence>
<protein>
    <submittedName>
        <fullName evidence="6">Unannotated protein</fullName>
    </submittedName>
</protein>
<evidence type="ECO:0000256" key="1">
    <source>
        <dbReference type="ARBA" id="ARBA00009347"/>
    </source>
</evidence>
<name>A0A6J7ASQ8_9ZZZZ</name>
<evidence type="ECO:0000256" key="3">
    <source>
        <dbReference type="ARBA" id="ARBA00022827"/>
    </source>
</evidence>
<dbReference type="Gene3D" id="1.20.140.10">
    <property type="entry name" value="Butyryl-CoA Dehydrogenase, subunit A, domain 3"/>
    <property type="match status" value="1"/>
</dbReference>
<evidence type="ECO:0000256" key="4">
    <source>
        <dbReference type="ARBA" id="ARBA00023002"/>
    </source>
</evidence>
<dbReference type="InterPro" id="IPR009075">
    <property type="entry name" value="AcylCo_DH/oxidase_C"/>
</dbReference>
<dbReference type="PANTHER" id="PTHR48083">
    <property type="entry name" value="MEDIUM-CHAIN SPECIFIC ACYL-COA DEHYDROGENASE, MITOCHONDRIAL-RELATED"/>
    <property type="match status" value="1"/>
</dbReference>
<dbReference type="InterPro" id="IPR046373">
    <property type="entry name" value="Acyl-CoA_Oxase/DH_mid-dom_sf"/>
</dbReference>
<keyword evidence="4" id="KW-0560">Oxidoreductase</keyword>
<dbReference type="InterPro" id="IPR036250">
    <property type="entry name" value="AcylCo_DH-like_C"/>
</dbReference>
<evidence type="ECO:0000313" key="6">
    <source>
        <dbReference type="EMBL" id="CAB4835680.1"/>
    </source>
</evidence>
<dbReference type="Gene3D" id="2.40.110.10">
    <property type="entry name" value="Butyryl-CoA Dehydrogenase, subunit A, domain 2"/>
    <property type="match status" value="1"/>
</dbReference>
<keyword evidence="2" id="KW-0285">Flavoprotein</keyword>
<gene>
    <name evidence="6" type="ORF">UFOPK3139_02587</name>
</gene>
<dbReference type="InterPro" id="IPR050741">
    <property type="entry name" value="Acyl-CoA_dehydrogenase"/>
</dbReference>
<reference evidence="6" key="1">
    <citation type="submission" date="2020-05" db="EMBL/GenBank/DDBJ databases">
        <authorList>
            <person name="Chiriac C."/>
            <person name="Salcher M."/>
            <person name="Ghai R."/>
            <person name="Kavagutti S V."/>
        </authorList>
    </citation>
    <scope>NUCLEOTIDE SEQUENCE</scope>
</reference>
<evidence type="ECO:0000259" key="5">
    <source>
        <dbReference type="Pfam" id="PF00441"/>
    </source>
</evidence>
<sequence>MTRERVNLHDLVAQARATGARGESSKLLTAASCALVLDALDIDADASFDALVTAIASSRNPLDESLLASPSGRSWVLSGEVRHVPHGSGASLLLTVVRSRPFAGRERGLRVYAVDAQAPGLGITPLPTIDDDCAARIEFNAVQVGDERVVGPSRDATTAIDAALDCATIVAVAEMIGAADAARCAAMSWVSTRVQFGEPLARRQVVAHRVADMTVACDAVGLLLADALTSIGDNTGRPDALAVATLKHAANRLLPTVTAHAHQLHGGEGYYADRPLHRWHRRVTALATQFGDQRAMRARNAELLGLPACF</sequence>
<keyword evidence="3" id="KW-0274">FAD</keyword>